<organism evidence="1 2">
    <name type="scientific">Candidatus Obscuribacter phosphatis</name>
    <dbReference type="NCBI Taxonomy" id="1906157"/>
    <lineage>
        <taxon>Bacteria</taxon>
        <taxon>Bacillati</taxon>
        <taxon>Candidatus Melainabacteria</taxon>
        <taxon>Candidatus Obscuribacterales</taxon>
        <taxon>Candidatus Obscuribacteraceae</taxon>
        <taxon>Candidatus Obscuribacter</taxon>
    </lineage>
</organism>
<comment type="caution">
    <text evidence="1">The sequence shown here is derived from an EMBL/GenBank/DDBJ whole genome shotgun (WGS) entry which is preliminary data.</text>
</comment>
<sequence>MLLLFLLNANLPTWALVEEASLRDTSAECQQGYSDKLSQPSSIPPSSVDGIVTQQVDTEEKVLVPIEAAEIESPLPGEHTSELASIEPASGAAASGDSGVGLAVAPSPVVLRGQVGAIEALNRDILLKEIELERYAINFRKKNNVQGRWRGWRYFLSQEANAALTGSGLLYQALERQRIINVANDMVLDKNGKITYKQRTPIRARLENGLAPQMIGQIIGATGSSVELSINMFHEYQSRKAGYAPKEGIKRVLAMKAELEGLFERRRRLVDSGALSAEDRALALAEEKVLKDITAMGLHEYVAFHVGARRFRAFQDSLYVLDILKNSVGAVGNGINIKGLHENHPNFNGPGGICTFISGCLIVATPLVSRACGKVVGTMHSRALRGVTAGIPQCDLATLEKDKEDLMQLVKARGVVSSDTCSAQTLALLSSYERQSGLRKGQLELATREIRSGTRSATENVIVGTGIGATKMSLGICLMRAGFVYQHFNHKANSVLQGGTIAYCVGSFVGVGDNIRLRVQDEINRYKLGKKRQLPMQVLGDRLKALDEIETSLKTCSKSHPLN</sequence>
<protein>
    <submittedName>
        <fullName evidence="1">Uncharacterized protein</fullName>
    </submittedName>
</protein>
<gene>
    <name evidence="1" type="ORF">J0M35_08135</name>
</gene>
<proteinExistence type="predicted"/>
<evidence type="ECO:0000313" key="1">
    <source>
        <dbReference type="EMBL" id="MBN8660313.1"/>
    </source>
</evidence>
<dbReference type="AlphaFoldDB" id="A0A8J7TMT3"/>
<name>A0A8J7TMT3_9BACT</name>
<reference evidence="1" key="1">
    <citation type="submission" date="2021-02" db="EMBL/GenBank/DDBJ databases">
        <title>Genome-Resolved Metagenomics of a Microbial Community Performing Photosynthetic Biological Nutrient Removal.</title>
        <authorList>
            <person name="Mcdaniel E.A."/>
        </authorList>
    </citation>
    <scope>NUCLEOTIDE SEQUENCE</scope>
    <source>
        <strain evidence="1">UWPOB_OBS1</strain>
    </source>
</reference>
<evidence type="ECO:0000313" key="2">
    <source>
        <dbReference type="Proteomes" id="UP000664277"/>
    </source>
</evidence>
<dbReference type="Proteomes" id="UP000664277">
    <property type="component" value="Unassembled WGS sequence"/>
</dbReference>
<accession>A0A8J7TMT3</accession>
<dbReference type="EMBL" id="JAFLCK010000009">
    <property type="protein sequence ID" value="MBN8660313.1"/>
    <property type="molecule type" value="Genomic_DNA"/>
</dbReference>